<dbReference type="Proteomes" id="UP000095544">
    <property type="component" value="Unassembled WGS sequence"/>
</dbReference>
<accession>A0A174D6K6</accession>
<gene>
    <name evidence="3" type="ORF">ERS852491_01528</name>
</gene>
<dbReference type="STRING" id="39482.ERS852491_01528"/>
<feature type="domain" description="DUF2089" evidence="2">
    <location>
        <begin position="8"/>
        <end position="39"/>
    </location>
</feature>
<evidence type="ECO:0000313" key="4">
    <source>
        <dbReference type="Proteomes" id="UP000095544"/>
    </source>
</evidence>
<feature type="domain" description="DUF2089" evidence="1">
    <location>
        <begin position="41"/>
        <end position="87"/>
    </location>
</feature>
<dbReference type="EMBL" id="CYZU01000011">
    <property type="protein sequence ID" value="CUO19506.1"/>
    <property type="molecule type" value="Genomic_DNA"/>
</dbReference>
<name>A0A174D6K6_9FIRM</name>
<dbReference type="AlphaFoldDB" id="A0A174D6K6"/>
<dbReference type="Pfam" id="PF09862">
    <property type="entry name" value="DUF2089"/>
    <property type="match status" value="1"/>
</dbReference>
<proteinExistence type="predicted"/>
<sequence length="121" mass="13656">MKKVISQCPVCDGELSVVRLKCAKCGTVIENDFTLSKFDYLSAEELHFTETFIKCRGNIKEVEKELGISYPTVRAKLDGVIQRLGYEKDAAQDEEMLLREAVLKALEQGEITAEEAIRKLK</sequence>
<evidence type="ECO:0000259" key="1">
    <source>
        <dbReference type="Pfam" id="PF09862"/>
    </source>
</evidence>
<organism evidence="3 4">
    <name type="scientific">Faecalicatena contorta</name>
    <dbReference type="NCBI Taxonomy" id="39482"/>
    <lineage>
        <taxon>Bacteria</taxon>
        <taxon>Bacillati</taxon>
        <taxon>Bacillota</taxon>
        <taxon>Clostridia</taxon>
        <taxon>Lachnospirales</taxon>
        <taxon>Lachnospiraceae</taxon>
        <taxon>Faecalicatena</taxon>
    </lineage>
</organism>
<evidence type="ECO:0000259" key="2">
    <source>
        <dbReference type="Pfam" id="PF22747"/>
    </source>
</evidence>
<protein>
    <submittedName>
        <fullName evidence="3">Protein of uncharacterized function(DUF2089)</fullName>
    </submittedName>
</protein>
<dbReference type="InterPro" id="IPR018658">
    <property type="entry name" value="DUF2089"/>
</dbReference>
<dbReference type="OrthoDB" id="9797643at2"/>
<dbReference type="RefSeq" id="WP_050641279.1">
    <property type="nucleotide sequence ID" value="NZ_CABKUE010000009.1"/>
</dbReference>
<dbReference type="Pfam" id="PF22747">
    <property type="entry name" value="Zn_ribbon_DUF2089"/>
    <property type="match status" value="1"/>
</dbReference>
<evidence type="ECO:0000313" key="3">
    <source>
        <dbReference type="EMBL" id="CUO19506.1"/>
    </source>
</evidence>
<reference evidence="3 4" key="1">
    <citation type="submission" date="2015-09" db="EMBL/GenBank/DDBJ databases">
        <authorList>
            <consortium name="Pathogen Informatics"/>
        </authorList>
    </citation>
    <scope>NUCLEOTIDE SEQUENCE [LARGE SCALE GENOMIC DNA]</scope>
    <source>
        <strain evidence="3 4">2789STDY5834876</strain>
    </source>
</reference>
<dbReference type="InterPro" id="IPR053957">
    <property type="entry name" value="DUF2089_Zn_ribbon"/>
</dbReference>